<dbReference type="InterPro" id="IPR029058">
    <property type="entry name" value="AB_hydrolase_fold"/>
</dbReference>
<dbReference type="Proteomes" id="UP001589891">
    <property type="component" value="Unassembled WGS sequence"/>
</dbReference>
<dbReference type="Pfam" id="PF00975">
    <property type="entry name" value="Thioesterase"/>
    <property type="match status" value="1"/>
</dbReference>
<dbReference type="SUPFAM" id="SSF53474">
    <property type="entry name" value="alpha/beta-Hydrolases"/>
    <property type="match status" value="1"/>
</dbReference>
<dbReference type="InterPro" id="IPR012223">
    <property type="entry name" value="TEII"/>
</dbReference>
<sequence length="229" mass="25503">MTNIFCFPHAGGSASNYKIFSKAFPEEVGRVIPIEIPGRGRRSTEPFADTLEDCVLSSLDQIDTDAGEYYLHGHCMGALLAFEAVKYLESHGRRKPRLLIVSGRNAACYQTDWGLRVAGLDDQSLFDELSKVGGVPRGLSYAMAQQFLSVIRRDQKIVHAYKANDTRVSVPILVLAGKSDTMTNQDALSQWKDFTTGEVTVKMLEGEHYFIYDQAENFAQAVESFMECV</sequence>
<evidence type="ECO:0000313" key="4">
    <source>
        <dbReference type="Proteomes" id="UP001589891"/>
    </source>
</evidence>
<dbReference type="Gene3D" id="3.40.50.1820">
    <property type="entry name" value="alpha/beta hydrolase"/>
    <property type="match status" value="1"/>
</dbReference>
<feature type="domain" description="Thioesterase" evidence="2">
    <location>
        <begin position="3"/>
        <end position="224"/>
    </location>
</feature>
<dbReference type="EMBL" id="JBHLSS010000022">
    <property type="protein sequence ID" value="MFC0708642.1"/>
    <property type="molecule type" value="Genomic_DNA"/>
</dbReference>
<accession>A0ABV6SGJ5</accession>
<dbReference type="PANTHER" id="PTHR11487:SF0">
    <property type="entry name" value="S-ACYL FATTY ACID SYNTHASE THIOESTERASE, MEDIUM CHAIN"/>
    <property type="match status" value="1"/>
</dbReference>
<organism evidence="3 4">
    <name type="scientific">Azorhizophilus paspali</name>
    <name type="common">Azotobacter paspali</name>
    <dbReference type="NCBI Taxonomy" id="69963"/>
    <lineage>
        <taxon>Bacteria</taxon>
        <taxon>Pseudomonadati</taxon>
        <taxon>Pseudomonadota</taxon>
        <taxon>Gammaproteobacteria</taxon>
        <taxon>Pseudomonadales</taxon>
        <taxon>Pseudomonadaceae</taxon>
        <taxon>Azorhizophilus</taxon>
    </lineage>
</organism>
<dbReference type="RefSeq" id="WP_376942803.1">
    <property type="nucleotide sequence ID" value="NZ_CP183182.1"/>
</dbReference>
<gene>
    <name evidence="3" type="ORF">ACFFGX_03205</name>
</gene>
<keyword evidence="4" id="KW-1185">Reference proteome</keyword>
<comment type="caution">
    <text evidence="3">The sequence shown here is derived from an EMBL/GenBank/DDBJ whole genome shotgun (WGS) entry which is preliminary data.</text>
</comment>
<dbReference type="PANTHER" id="PTHR11487">
    <property type="entry name" value="THIOESTERASE"/>
    <property type="match status" value="1"/>
</dbReference>
<protein>
    <submittedName>
        <fullName evidence="3">Thioesterase II family protein</fullName>
    </submittedName>
</protein>
<name>A0ABV6SGJ5_AZOPA</name>
<evidence type="ECO:0000256" key="1">
    <source>
        <dbReference type="ARBA" id="ARBA00007169"/>
    </source>
</evidence>
<comment type="similarity">
    <text evidence="1">Belongs to the thioesterase family.</text>
</comment>
<evidence type="ECO:0000259" key="2">
    <source>
        <dbReference type="Pfam" id="PF00975"/>
    </source>
</evidence>
<reference evidence="3 4" key="1">
    <citation type="submission" date="2024-09" db="EMBL/GenBank/DDBJ databases">
        <authorList>
            <person name="Sun Q."/>
            <person name="Mori K."/>
        </authorList>
    </citation>
    <scope>NUCLEOTIDE SEQUENCE [LARGE SCALE GENOMIC DNA]</scope>
    <source>
        <strain evidence="3 4">NCAIM B.01794</strain>
    </source>
</reference>
<dbReference type="InterPro" id="IPR001031">
    <property type="entry name" value="Thioesterase"/>
</dbReference>
<evidence type="ECO:0000313" key="3">
    <source>
        <dbReference type="EMBL" id="MFC0708642.1"/>
    </source>
</evidence>
<proteinExistence type="inferred from homology"/>